<dbReference type="Pfam" id="PF07669">
    <property type="entry name" value="Eco57I"/>
    <property type="match status" value="1"/>
</dbReference>
<dbReference type="OrthoDB" id="9815272at2"/>
<dbReference type="InterPro" id="IPR029063">
    <property type="entry name" value="SAM-dependent_MTases_sf"/>
</dbReference>
<dbReference type="GO" id="GO:0009307">
    <property type="term" value="P:DNA restriction-modification system"/>
    <property type="evidence" value="ECO:0007669"/>
    <property type="project" value="UniProtKB-KW"/>
</dbReference>
<keyword evidence="2" id="KW-0489">Methyltransferase</keyword>
<evidence type="ECO:0000259" key="9">
    <source>
        <dbReference type="Pfam" id="PF12950"/>
    </source>
</evidence>
<keyword evidence="5" id="KW-0680">Restriction system</keyword>
<dbReference type="EMBL" id="CP022657">
    <property type="protein sequence ID" value="ASS75192.1"/>
    <property type="molecule type" value="Genomic_DNA"/>
</dbReference>
<feature type="domain" description="TaqI-like C-terminal specificity" evidence="9">
    <location>
        <begin position="401"/>
        <end position="521"/>
    </location>
</feature>
<evidence type="ECO:0000313" key="10">
    <source>
        <dbReference type="EMBL" id="ASS75192.1"/>
    </source>
</evidence>
<sequence>MFRPINGEDMTMIELDQKKRSGSYYTKPEIVSLILDILGYTSEKPLFEYSLLEPATGEGAFLVQVVERLIESYKRYHVVNTLFSNQDYSFHLLRNAICSIEVDSLKYEKLRKNIFETLNKYNIPQTLITRLLDQWLISTDFLRWNKPVVQTFDFVVGNPPYIRIENLNNIDDKHYRRVYPTLYDRADIYIAFIEHGLEMLSNKGVLSYICTDRFTKNRYGKEIRRYINGNYHVVHFVDIHNTQPFVDQVSAYPCIFTLQKGSEGISRTLKLNALSAKQLENARSYLLKGEEIVDQDFSSHTLKNWFIGSDPWVLNGERARELLHKIEQSYPLITEAPHNIHVGIGVATGANDIYLVKPNEVDLESDILLPIVTKDDIKTGQVDWSGKYVINPYKNDGSLVDLEKYPKLMKYLNMHQERLKARSTAKNSPSKWYKTIDRIYPERLSIPKLLIPDIKSKNLVVLDSGQYYPEHSLYYLTAGSWDIQALQALLSCSIVKFFIWSYATKMRGDYLRYQAQYLKKIRLPTDISIDEIDLLKMYYHSGNLEGIEKLAQKLYSLTDDEMNDIRDLVN</sequence>
<dbReference type="GO" id="GO:0003677">
    <property type="term" value="F:DNA binding"/>
    <property type="evidence" value="ECO:0007669"/>
    <property type="project" value="UniProtKB-KW"/>
</dbReference>
<evidence type="ECO:0000256" key="7">
    <source>
        <dbReference type="ARBA" id="ARBA00047942"/>
    </source>
</evidence>
<dbReference type="AlphaFoldDB" id="A0A223D0Q0"/>
<protein>
    <recommendedName>
        <fullName evidence="1">site-specific DNA-methyltransferase (adenine-specific)</fullName>
        <ecNumber evidence="1">2.1.1.72</ecNumber>
    </recommendedName>
</protein>
<dbReference type="InterPro" id="IPR050953">
    <property type="entry name" value="N4_N6_ade-DNA_methylase"/>
</dbReference>
<dbReference type="SUPFAM" id="SSF53335">
    <property type="entry name" value="S-adenosyl-L-methionine-dependent methyltransferases"/>
    <property type="match status" value="1"/>
</dbReference>
<dbReference type="PROSITE" id="PS00092">
    <property type="entry name" value="N6_MTASE"/>
    <property type="match status" value="1"/>
</dbReference>
<accession>A0A223D0Q0</accession>
<evidence type="ECO:0000256" key="4">
    <source>
        <dbReference type="ARBA" id="ARBA00022691"/>
    </source>
</evidence>
<keyword evidence="6" id="KW-0238">DNA-binding</keyword>
<dbReference type="EC" id="2.1.1.72" evidence="1"/>
<keyword evidence="11" id="KW-1185">Reference proteome</keyword>
<dbReference type="PANTHER" id="PTHR33841">
    <property type="entry name" value="DNA METHYLTRANSFERASE YEEA-RELATED"/>
    <property type="match status" value="1"/>
</dbReference>
<evidence type="ECO:0000259" key="8">
    <source>
        <dbReference type="Pfam" id="PF07669"/>
    </source>
</evidence>
<dbReference type="REBASE" id="208685">
    <property type="entry name" value="M.Tal28I"/>
</dbReference>
<dbReference type="GO" id="GO:0009007">
    <property type="term" value="F:site-specific DNA-methyltransferase (adenine-specific) activity"/>
    <property type="evidence" value="ECO:0007669"/>
    <property type="project" value="UniProtKB-EC"/>
</dbReference>
<gene>
    <name evidence="10" type="ORF">CIG75_09490</name>
</gene>
<dbReference type="Pfam" id="PF12950">
    <property type="entry name" value="TaqI_C"/>
    <property type="match status" value="1"/>
</dbReference>
<comment type="catalytic activity">
    <reaction evidence="7">
        <text>a 2'-deoxyadenosine in DNA + S-adenosyl-L-methionine = an N(6)-methyl-2'-deoxyadenosine in DNA + S-adenosyl-L-homocysteine + H(+)</text>
        <dbReference type="Rhea" id="RHEA:15197"/>
        <dbReference type="Rhea" id="RHEA-COMP:12418"/>
        <dbReference type="Rhea" id="RHEA-COMP:12419"/>
        <dbReference type="ChEBI" id="CHEBI:15378"/>
        <dbReference type="ChEBI" id="CHEBI:57856"/>
        <dbReference type="ChEBI" id="CHEBI:59789"/>
        <dbReference type="ChEBI" id="CHEBI:90615"/>
        <dbReference type="ChEBI" id="CHEBI:90616"/>
        <dbReference type="EC" id="2.1.1.72"/>
    </reaction>
</comment>
<dbReference type="InterPro" id="IPR002052">
    <property type="entry name" value="DNA_methylase_N6_adenine_CS"/>
</dbReference>
<dbReference type="KEGG" id="tab:CIG75_09490"/>
<evidence type="ECO:0000256" key="5">
    <source>
        <dbReference type="ARBA" id="ARBA00022747"/>
    </source>
</evidence>
<dbReference type="PRINTS" id="PR00507">
    <property type="entry name" value="N12N6MTFRASE"/>
</dbReference>
<dbReference type="InterPro" id="IPR011639">
    <property type="entry name" value="MethylTrfase_TaqI-like_dom"/>
</dbReference>
<organism evidence="10 11">
    <name type="scientific">Tumebacillus algifaecis</name>
    <dbReference type="NCBI Taxonomy" id="1214604"/>
    <lineage>
        <taxon>Bacteria</taxon>
        <taxon>Bacillati</taxon>
        <taxon>Bacillota</taxon>
        <taxon>Bacilli</taxon>
        <taxon>Bacillales</taxon>
        <taxon>Alicyclobacillaceae</taxon>
        <taxon>Tumebacillus</taxon>
    </lineage>
</organism>
<dbReference type="InterPro" id="IPR025931">
    <property type="entry name" value="TaqI_C"/>
</dbReference>
<dbReference type="Proteomes" id="UP000214688">
    <property type="component" value="Chromosome"/>
</dbReference>
<proteinExistence type="predicted"/>
<reference evidence="10 11" key="1">
    <citation type="journal article" date="2015" name="Int. J. Syst. Evol. Microbiol.">
        <title>Tumebacillus algifaecis sp. nov., isolated from decomposing algal scum.</title>
        <authorList>
            <person name="Wu Y.F."/>
            <person name="Zhang B."/>
            <person name="Xing P."/>
            <person name="Wu Q.L."/>
            <person name="Liu S.J."/>
        </authorList>
    </citation>
    <scope>NUCLEOTIDE SEQUENCE [LARGE SCALE GENOMIC DNA]</scope>
    <source>
        <strain evidence="10 11">THMBR28</strain>
    </source>
</reference>
<feature type="domain" description="Type II methyltransferase M.TaqI-like" evidence="8">
    <location>
        <begin position="114"/>
        <end position="245"/>
    </location>
</feature>
<name>A0A223D0Q0_9BACL</name>
<evidence type="ECO:0000256" key="1">
    <source>
        <dbReference type="ARBA" id="ARBA00011900"/>
    </source>
</evidence>
<evidence type="ECO:0000313" key="11">
    <source>
        <dbReference type="Proteomes" id="UP000214688"/>
    </source>
</evidence>
<keyword evidence="3" id="KW-0808">Transferase</keyword>
<evidence type="ECO:0000256" key="3">
    <source>
        <dbReference type="ARBA" id="ARBA00022679"/>
    </source>
</evidence>
<dbReference type="Gene3D" id="3.40.50.150">
    <property type="entry name" value="Vaccinia Virus protein VP39"/>
    <property type="match status" value="1"/>
</dbReference>
<evidence type="ECO:0000256" key="2">
    <source>
        <dbReference type="ARBA" id="ARBA00022603"/>
    </source>
</evidence>
<dbReference type="PANTHER" id="PTHR33841:SF6">
    <property type="entry name" value="TYPE II METHYLTRANSFERASE M.HINDII"/>
    <property type="match status" value="1"/>
</dbReference>
<evidence type="ECO:0000256" key="6">
    <source>
        <dbReference type="ARBA" id="ARBA00023125"/>
    </source>
</evidence>
<keyword evidence="4" id="KW-0949">S-adenosyl-L-methionine</keyword>
<dbReference type="GO" id="GO:0032259">
    <property type="term" value="P:methylation"/>
    <property type="evidence" value="ECO:0007669"/>
    <property type="project" value="UniProtKB-KW"/>
</dbReference>